<dbReference type="AlphaFoldDB" id="A0A9Q1JBZ7"/>
<dbReference type="EMBL" id="JAINUF010000002">
    <property type="protein sequence ID" value="KAJ8376787.1"/>
    <property type="molecule type" value="Genomic_DNA"/>
</dbReference>
<evidence type="ECO:0000313" key="3">
    <source>
        <dbReference type="Proteomes" id="UP001152622"/>
    </source>
</evidence>
<feature type="compositionally biased region" description="Basic and acidic residues" evidence="1">
    <location>
        <begin position="27"/>
        <end position="37"/>
    </location>
</feature>
<evidence type="ECO:0000256" key="1">
    <source>
        <dbReference type="SAM" id="MobiDB-lite"/>
    </source>
</evidence>
<organism evidence="2 3">
    <name type="scientific">Synaphobranchus kaupii</name>
    <name type="common">Kaup's arrowtooth eel</name>
    <dbReference type="NCBI Taxonomy" id="118154"/>
    <lineage>
        <taxon>Eukaryota</taxon>
        <taxon>Metazoa</taxon>
        <taxon>Chordata</taxon>
        <taxon>Craniata</taxon>
        <taxon>Vertebrata</taxon>
        <taxon>Euteleostomi</taxon>
        <taxon>Actinopterygii</taxon>
        <taxon>Neopterygii</taxon>
        <taxon>Teleostei</taxon>
        <taxon>Anguilliformes</taxon>
        <taxon>Synaphobranchidae</taxon>
        <taxon>Synaphobranchus</taxon>
    </lineage>
</organism>
<feature type="region of interest" description="Disordered" evidence="1">
    <location>
        <begin position="1"/>
        <end position="44"/>
    </location>
</feature>
<gene>
    <name evidence="2" type="ORF">SKAU_G00073670</name>
</gene>
<evidence type="ECO:0000313" key="2">
    <source>
        <dbReference type="EMBL" id="KAJ8376787.1"/>
    </source>
</evidence>
<protein>
    <submittedName>
        <fullName evidence="2">Uncharacterized protein</fullName>
    </submittedName>
</protein>
<feature type="compositionally biased region" description="Basic and acidic residues" evidence="1">
    <location>
        <begin position="8"/>
        <end position="19"/>
    </location>
</feature>
<reference evidence="2" key="1">
    <citation type="journal article" date="2023" name="Science">
        <title>Genome structures resolve the early diversification of teleost fishes.</title>
        <authorList>
            <person name="Parey E."/>
            <person name="Louis A."/>
            <person name="Montfort J."/>
            <person name="Bouchez O."/>
            <person name="Roques C."/>
            <person name="Iampietro C."/>
            <person name="Lluch J."/>
            <person name="Castinel A."/>
            <person name="Donnadieu C."/>
            <person name="Desvignes T."/>
            <person name="Floi Bucao C."/>
            <person name="Jouanno E."/>
            <person name="Wen M."/>
            <person name="Mejri S."/>
            <person name="Dirks R."/>
            <person name="Jansen H."/>
            <person name="Henkel C."/>
            <person name="Chen W.J."/>
            <person name="Zahm M."/>
            <person name="Cabau C."/>
            <person name="Klopp C."/>
            <person name="Thompson A.W."/>
            <person name="Robinson-Rechavi M."/>
            <person name="Braasch I."/>
            <person name="Lecointre G."/>
            <person name="Bobe J."/>
            <person name="Postlethwait J.H."/>
            <person name="Berthelot C."/>
            <person name="Roest Crollius H."/>
            <person name="Guiguen Y."/>
        </authorList>
    </citation>
    <scope>NUCLEOTIDE SEQUENCE</scope>
    <source>
        <strain evidence="2">WJC10195</strain>
    </source>
</reference>
<comment type="caution">
    <text evidence="2">The sequence shown here is derived from an EMBL/GenBank/DDBJ whole genome shotgun (WGS) entry which is preliminary data.</text>
</comment>
<keyword evidence="3" id="KW-1185">Reference proteome</keyword>
<sequence length="165" mass="17882">MYLSHSVLQREDGHSEDCLTVKPSPRRSADGVIRGEDSGQGQPPLTGVRQAFREITSALLQQNLGKFSQRIMGISDAEPTSFPCSLRRAPQNPHEEEEGGGLQGLALASGVAPGLVVTPRQRGSGVPTRPDQLLQEEWLFPEAAPESMGQWRLYALKLVLAGKAK</sequence>
<accession>A0A9Q1JBZ7</accession>
<name>A0A9Q1JBZ7_SYNKA</name>
<dbReference type="Proteomes" id="UP001152622">
    <property type="component" value="Chromosome 2"/>
</dbReference>
<feature type="region of interest" description="Disordered" evidence="1">
    <location>
        <begin position="78"/>
        <end position="101"/>
    </location>
</feature>
<proteinExistence type="predicted"/>